<organism evidence="2 3">
    <name type="scientific">Setaria viridis</name>
    <name type="common">Green bristlegrass</name>
    <name type="synonym">Setaria italica subsp. viridis</name>
    <dbReference type="NCBI Taxonomy" id="4556"/>
    <lineage>
        <taxon>Eukaryota</taxon>
        <taxon>Viridiplantae</taxon>
        <taxon>Streptophyta</taxon>
        <taxon>Embryophyta</taxon>
        <taxon>Tracheophyta</taxon>
        <taxon>Spermatophyta</taxon>
        <taxon>Magnoliopsida</taxon>
        <taxon>Liliopsida</taxon>
        <taxon>Poales</taxon>
        <taxon>Poaceae</taxon>
        <taxon>PACMAD clade</taxon>
        <taxon>Panicoideae</taxon>
        <taxon>Panicodae</taxon>
        <taxon>Paniceae</taxon>
        <taxon>Cenchrinae</taxon>
        <taxon>Setaria</taxon>
    </lineage>
</organism>
<protein>
    <submittedName>
        <fullName evidence="2">Uncharacterized protein</fullName>
    </submittedName>
</protein>
<evidence type="ECO:0000313" key="2">
    <source>
        <dbReference type="EMBL" id="TKW03934.1"/>
    </source>
</evidence>
<evidence type="ECO:0000313" key="3">
    <source>
        <dbReference type="Proteomes" id="UP000298652"/>
    </source>
</evidence>
<dbReference type="AlphaFoldDB" id="A0A4U6TRA0"/>
<feature type="chain" id="PRO_5020218073" evidence="1">
    <location>
        <begin position="22"/>
        <end position="60"/>
    </location>
</feature>
<dbReference type="Gramene" id="TKW03934">
    <property type="protein sequence ID" value="TKW03934"/>
    <property type="gene ID" value="SEVIR_7G076033v2"/>
</dbReference>
<feature type="signal peptide" evidence="1">
    <location>
        <begin position="1"/>
        <end position="21"/>
    </location>
</feature>
<keyword evidence="1" id="KW-0732">Signal</keyword>
<proteinExistence type="predicted"/>
<dbReference type="EMBL" id="CM016558">
    <property type="protein sequence ID" value="TKW03934.1"/>
    <property type="molecule type" value="Genomic_DNA"/>
</dbReference>
<accession>A0A4U6TRA0</accession>
<name>A0A4U6TRA0_SETVI</name>
<sequence>MYFLCLISSTTLVTVMRLVNGLVSNALEPCQRKAAKESTRHATSRCFLQLVEVSVKAHIL</sequence>
<keyword evidence="3" id="KW-1185">Reference proteome</keyword>
<reference evidence="2" key="1">
    <citation type="submission" date="2019-03" db="EMBL/GenBank/DDBJ databases">
        <title>WGS assembly of Setaria viridis.</title>
        <authorList>
            <person name="Huang P."/>
            <person name="Jenkins J."/>
            <person name="Grimwood J."/>
            <person name="Barry K."/>
            <person name="Healey A."/>
            <person name="Mamidi S."/>
            <person name="Sreedasyam A."/>
            <person name="Shu S."/>
            <person name="Feldman M."/>
            <person name="Wu J."/>
            <person name="Yu Y."/>
            <person name="Chen C."/>
            <person name="Johnson J."/>
            <person name="Rokhsar D."/>
            <person name="Baxter I."/>
            <person name="Schmutz J."/>
            <person name="Brutnell T."/>
            <person name="Kellogg E."/>
        </authorList>
    </citation>
    <scope>NUCLEOTIDE SEQUENCE [LARGE SCALE GENOMIC DNA]</scope>
</reference>
<evidence type="ECO:0000256" key="1">
    <source>
        <dbReference type="SAM" id="SignalP"/>
    </source>
</evidence>
<dbReference type="Proteomes" id="UP000298652">
    <property type="component" value="Chromosome 7"/>
</dbReference>
<gene>
    <name evidence="2" type="ORF">SEVIR_7G076033v2</name>
</gene>